<dbReference type="Pfam" id="PF00535">
    <property type="entry name" value="Glycos_transf_2"/>
    <property type="match status" value="1"/>
</dbReference>
<organism evidence="2 3">
    <name type="scientific">Bernardetia litoralis (strain ATCC 23117 / DSM 6794 / NBRC 15988 / NCIMB 1366 / Fx l1 / Sio-4)</name>
    <name type="common">Flexibacter litoralis</name>
    <dbReference type="NCBI Taxonomy" id="880071"/>
    <lineage>
        <taxon>Bacteria</taxon>
        <taxon>Pseudomonadati</taxon>
        <taxon>Bacteroidota</taxon>
        <taxon>Cytophagia</taxon>
        <taxon>Cytophagales</taxon>
        <taxon>Bernardetiaceae</taxon>
        <taxon>Bernardetia</taxon>
    </lineage>
</organism>
<keyword evidence="2" id="KW-0808">Transferase</keyword>
<dbReference type="Gene3D" id="3.90.550.10">
    <property type="entry name" value="Spore Coat Polysaccharide Biosynthesis Protein SpsA, Chain A"/>
    <property type="match status" value="1"/>
</dbReference>
<dbReference type="STRING" id="880071.Fleli_3793"/>
<dbReference type="AlphaFoldDB" id="I4AQ68"/>
<protein>
    <submittedName>
        <fullName evidence="2">Glycosyl transferase</fullName>
    </submittedName>
</protein>
<evidence type="ECO:0000259" key="1">
    <source>
        <dbReference type="Pfam" id="PF00535"/>
    </source>
</evidence>
<dbReference type="eggNOG" id="COG1215">
    <property type="taxonomic scope" value="Bacteria"/>
</dbReference>
<dbReference type="KEGG" id="fli:Fleli_3793"/>
<proteinExistence type="predicted"/>
<dbReference type="EMBL" id="CP003345">
    <property type="protein sequence ID" value="AFM06103.1"/>
    <property type="molecule type" value="Genomic_DNA"/>
</dbReference>
<dbReference type="InterPro" id="IPR029044">
    <property type="entry name" value="Nucleotide-diphossugar_trans"/>
</dbReference>
<evidence type="ECO:0000313" key="2">
    <source>
        <dbReference type="EMBL" id="AFM06103.1"/>
    </source>
</evidence>
<dbReference type="PANTHER" id="PTHR22916:SF65">
    <property type="entry name" value="SLR1065 PROTEIN"/>
    <property type="match status" value="1"/>
</dbReference>
<evidence type="ECO:0000313" key="3">
    <source>
        <dbReference type="Proteomes" id="UP000006054"/>
    </source>
</evidence>
<keyword evidence="3" id="KW-1185">Reference proteome</keyword>
<dbReference type="CDD" id="cd06433">
    <property type="entry name" value="GT_2_WfgS_like"/>
    <property type="match status" value="1"/>
</dbReference>
<dbReference type="SUPFAM" id="SSF53448">
    <property type="entry name" value="Nucleotide-diphospho-sugar transferases"/>
    <property type="match status" value="1"/>
</dbReference>
<gene>
    <name evidence="2" type="ordered locus">Fleli_3793</name>
</gene>
<dbReference type="HOGENOM" id="CLU_025996_21_1_10"/>
<dbReference type="Proteomes" id="UP000006054">
    <property type="component" value="Chromosome"/>
</dbReference>
<dbReference type="InterPro" id="IPR001173">
    <property type="entry name" value="Glyco_trans_2-like"/>
</dbReference>
<name>I4AQ68_BERLS</name>
<accession>I4AQ68</accession>
<sequence length="359" mass="41857">MNFYVNLLKIVFNYTNNKGMNLPKITIVTPSFNQGNFIEETIDSILSQNYPNLEYIIIDGKSTDTTVEVIKKHEKHITYWESVKDRGQSEAINKGMRKATGDILTWICSDDLLLENSLQTAANYFLENPTVSLIHGKTKLFGEGYEDKITAGFHSDLSIDYFTHMAFPQPSSFFKINIFENQSYVVNNQKNWVDESLHYCMDYDLLLRTALNYDILKVDELFSAYRLHPASKTVSEWSKFEIEKDKVFLRLLNTLKANNEIEFLKELGIDSNEEILYNFDIQKAENLNIDKIIQSFLYRKIPVLFEAKDYETVVLYCEALHQKYPDFYQKMGLDSMYQTSKYNSLSSIGKLGWKFKKLI</sequence>
<dbReference type="GO" id="GO:0016758">
    <property type="term" value="F:hexosyltransferase activity"/>
    <property type="evidence" value="ECO:0007669"/>
    <property type="project" value="UniProtKB-ARBA"/>
</dbReference>
<dbReference type="PANTHER" id="PTHR22916">
    <property type="entry name" value="GLYCOSYLTRANSFERASE"/>
    <property type="match status" value="1"/>
</dbReference>
<reference evidence="3" key="1">
    <citation type="submission" date="2012-06" db="EMBL/GenBank/DDBJ databases">
        <title>The complete genome of Flexibacter litoralis DSM 6794.</title>
        <authorList>
            <person name="Lucas S."/>
            <person name="Copeland A."/>
            <person name="Lapidus A."/>
            <person name="Glavina del Rio T."/>
            <person name="Dalin E."/>
            <person name="Tice H."/>
            <person name="Bruce D."/>
            <person name="Goodwin L."/>
            <person name="Pitluck S."/>
            <person name="Peters L."/>
            <person name="Ovchinnikova G."/>
            <person name="Lu M."/>
            <person name="Kyrpides N."/>
            <person name="Mavromatis K."/>
            <person name="Ivanova N."/>
            <person name="Brettin T."/>
            <person name="Detter J.C."/>
            <person name="Han C."/>
            <person name="Larimer F."/>
            <person name="Land M."/>
            <person name="Hauser L."/>
            <person name="Markowitz V."/>
            <person name="Cheng J.-F."/>
            <person name="Hugenholtz P."/>
            <person name="Woyke T."/>
            <person name="Wu D."/>
            <person name="Spring S."/>
            <person name="Lang E."/>
            <person name="Kopitz M."/>
            <person name="Brambilla E."/>
            <person name="Klenk H.-P."/>
            <person name="Eisen J.A."/>
        </authorList>
    </citation>
    <scope>NUCLEOTIDE SEQUENCE [LARGE SCALE GENOMIC DNA]</scope>
    <source>
        <strain evidence="3">ATCC 23117 / DSM 6794 / NBRC 15988 / NCIMB 1366 / Sio-4</strain>
    </source>
</reference>
<feature type="domain" description="Glycosyltransferase 2-like" evidence="1">
    <location>
        <begin position="26"/>
        <end position="150"/>
    </location>
</feature>